<sequence length="1016" mass="113321">MKYIFITIICCCALHVFGQQKAVNGKVTDQNGPLPGATIYEKEVPANGTSSEPDGSFRLTLQGTARTLVVTYIGYLSREITVPASGNLEVQLQPDARGMEEVVVVGFGTQKKITNTGAISSISGDKIRQSPSASLQNALMGRLPGFISQQRSGQPGSDGAIFNIRGVSSFNGSSPLIIVDDVEYSGVISDIDADQIESLTILKDAASTAVYGIKGANGVVVITTRRGKRGRPAITFRSETGLQAPVYPLEFLDSYETAKLRNQALVNDGLPEEFTAEDLELFKSGSDPYGHPNIDWTKELLRRTPVQQRNNLNISGGTEKVKYFASLGYIYQNGIIKDFSTAASDVNTNFYYKRYNFRSNIDVQATKSLSLALDVTGKFGEQNIPNSQGRTGNIFFELSDFSFLPPYAYPIYNPDGSFGGNRTSTLAQGSSNVIGRLSMLGYNRDFSNEMILNLKAKQDLDIITPGLSVRALVGYTNLNSYSRDLTRPNFPSFIYDPEDESYTPYEPDLYRTPPYSLSYSAGSMRKRVNFQVSADYDRTFNKTHHVYALALMNQFTYAAGAGEPENFRGYSFRAGYDYRQKYLLEFNAGYNGTDRFKASERYGFFPAVSAGWNISEEPFFKNALPFINLFKLRGSYGIVGSDQISSGGRYIYEQIYQRGGVYSIGEAHRALEGIREGTLANLNVTWEKERSMDLGIDVNMFKGKLKLVADYFDRYRYDILLNRRSVPEYSGVAVPPVNMGRMSNKGVEFDLTWSDRIGQVGYTVNGNMTMTKNKVLEIDEPSPAFPWLAETGGTYGRTRGYVYEGFYSEADIADPKVPKPTTTVKPGDLKYKDLDGDGVININDQMLLPYANVPAMVYGLNLGANYKGLSIGISLQAATQFTFRYTGIQIIPFANNLREIHKDTWTPENTSPALPRLSPDWKSTINDPWNSVSDFWNRRGDYLRLRNAEIAYTLPSKWFGRIGISNARVYANGYNLFTWMLVDENIYDLDPESPTATQEMTYPQQKIYNFGLQVSF</sequence>
<dbReference type="InterPro" id="IPR008969">
    <property type="entry name" value="CarboxyPept-like_regulatory"/>
</dbReference>
<reference evidence="4 5" key="1">
    <citation type="submission" date="2019-07" db="EMBL/GenBank/DDBJ databases">
        <title>Whole genome shotgun sequence of Chitinophaga cymbidii NBRC 109752.</title>
        <authorList>
            <person name="Hosoyama A."/>
            <person name="Uohara A."/>
            <person name="Ohji S."/>
            <person name="Ichikawa N."/>
        </authorList>
    </citation>
    <scope>NUCLEOTIDE SEQUENCE [LARGE SCALE GENOMIC DNA]</scope>
    <source>
        <strain evidence="4 5">NBRC 109752</strain>
    </source>
</reference>
<proteinExistence type="inferred from homology"/>
<gene>
    <name evidence="4" type="ORF">CCY01nite_02720</name>
</gene>
<keyword evidence="1" id="KW-0812">Transmembrane</keyword>
<comment type="caution">
    <text evidence="4">The sequence shown here is derived from an EMBL/GenBank/DDBJ whole genome shotgun (WGS) entry which is preliminary data.</text>
</comment>
<keyword evidence="5" id="KW-1185">Reference proteome</keyword>
<dbReference type="Gene3D" id="2.170.130.10">
    <property type="entry name" value="TonB-dependent receptor, plug domain"/>
    <property type="match status" value="1"/>
</dbReference>
<keyword evidence="1" id="KW-0998">Cell outer membrane</keyword>
<feature type="domain" description="TonB-dependent receptor plug" evidence="3">
    <location>
        <begin position="112"/>
        <end position="219"/>
    </location>
</feature>
<dbReference type="AlphaFoldDB" id="A0A512RE95"/>
<evidence type="ECO:0000259" key="3">
    <source>
        <dbReference type="Pfam" id="PF07715"/>
    </source>
</evidence>
<comment type="subcellular location">
    <subcellularLocation>
        <location evidence="1">Cell outer membrane</location>
        <topology evidence="1">Multi-pass membrane protein</topology>
    </subcellularLocation>
</comment>
<dbReference type="SUPFAM" id="SSF49464">
    <property type="entry name" value="Carboxypeptidase regulatory domain-like"/>
    <property type="match status" value="1"/>
</dbReference>
<dbReference type="Pfam" id="PF07715">
    <property type="entry name" value="Plug"/>
    <property type="match status" value="1"/>
</dbReference>
<keyword evidence="2" id="KW-0732">Signal</keyword>
<evidence type="ECO:0000313" key="4">
    <source>
        <dbReference type="EMBL" id="GEP94012.1"/>
    </source>
</evidence>
<organism evidence="4 5">
    <name type="scientific">Chitinophaga cymbidii</name>
    <dbReference type="NCBI Taxonomy" id="1096750"/>
    <lineage>
        <taxon>Bacteria</taxon>
        <taxon>Pseudomonadati</taxon>
        <taxon>Bacteroidota</taxon>
        <taxon>Chitinophagia</taxon>
        <taxon>Chitinophagales</taxon>
        <taxon>Chitinophagaceae</taxon>
        <taxon>Chitinophaga</taxon>
    </lineage>
</organism>
<comment type="similarity">
    <text evidence="1">Belongs to the TonB-dependent receptor family.</text>
</comment>
<dbReference type="Pfam" id="PF13715">
    <property type="entry name" value="CarbopepD_reg_2"/>
    <property type="match status" value="1"/>
</dbReference>
<dbReference type="Proteomes" id="UP000321436">
    <property type="component" value="Unassembled WGS sequence"/>
</dbReference>
<dbReference type="EMBL" id="BKAU01000001">
    <property type="protein sequence ID" value="GEP94012.1"/>
    <property type="molecule type" value="Genomic_DNA"/>
</dbReference>
<feature type="chain" id="PRO_5021843395" evidence="2">
    <location>
        <begin position="23"/>
        <end position="1016"/>
    </location>
</feature>
<dbReference type="OrthoDB" id="9768177at2"/>
<evidence type="ECO:0000256" key="2">
    <source>
        <dbReference type="SAM" id="SignalP"/>
    </source>
</evidence>
<keyword evidence="1" id="KW-0813">Transport</keyword>
<name>A0A512RE95_9BACT</name>
<dbReference type="InterPro" id="IPR012910">
    <property type="entry name" value="Plug_dom"/>
</dbReference>
<dbReference type="RefSeq" id="WP_146857512.1">
    <property type="nucleotide sequence ID" value="NZ_BKAU01000001.1"/>
</dbReference>
<dbReference type="NCBIfam" id="TIGR04056">
    <property type="entry name" value="OMP_RagA_SusC"/>
    <property type="match status" value="1"/>
</dbReference>
<dbReference type="PROSITE" id="PS52016">
    <property type="entry name" value="TONB_DEPENDENT_REC_3"/>
    <property type="match status" value="1"/>
</dbReference>
<feature type="signal peptide" evidence="2">
    <location>
        <begin position="1"/>
        <end position="22"/>
    </location>
</feature>
<evidence type="ECO:0000256" key="1">
    <source>
        <dbReference type="PROSITE-ProRule" id="PRU01360"/>
    </source>
</evidence>
<keyword evidence="1" id="KW-0472">Membrane</keyword>
<dbReference type="InterPro" id="IPR039426">
    <property type="entry name" value="TonB-dep_rcpt-like"/>
</dbReference>
<keyword evidence="1" id="KW-1134">Transmembrane beta strand</keyword>
<dbReference type="SUPFAM" id="SSF56935">
    <property type="entry name" value="Porins"/>
    <property type="match status" value="1"/>
</dbReference>
<dbReference type="Gene3D" id="2.60.40.1120">
    <property type="entry name" value="Carboxypeptidase-like, regulatory domain"/>
    <property type="match status" value="1"/>
</dbReference>
<dbReference type="GO" id="GO:0009279">
    <property type="term" value="C:cell outer membrane"/>
    <property type="evidence" value="ECO:0007669"/>
    <property type="project" value="UniProtKB-SubCell"/>
</dbReference>
<protein>
    <submittedName>
        <fullName evidence="4">SusC/RagA family TonB-linked outer membrane protein</fullName>
    </submittedName>
</protein>
<accession>A0A512RE95</accession>
<dbReference type="NCBIfam" id="TIGR04057">
    <property type="entry name" value="SusC_RagA_signa"/>
    <property type="match status" value="1"/>
</dbReference>
<dbReference type="FunFam" id="2.170.130.10:FF:000003">
    <property type="entry name" value="SusC/RagA family TonB-linked outer membrane protein"/>
    <property type="match status" value="1"/>
</dbReference>
<dbReference type="InterPro" id="IPR037066">
    <property type="entry name" value="Plug_dom_sf"/>
</dbReference>
<evidence type="ECO:0000313" key="5">
    <source>
        <dbReference type="Proteomes" id="UP000321436"/>
    </source>
</evidence>
<dbReference type="InterPro" id="IPR023996">
    <property type="entry name" value="TonB-dep_OMP_SusC/RagA"/>
</dbReference>
<dbReference type="InterPro" id="IPR023997">
    <property type="entry name" value="TonB-dep_OMP_SusC/RagA_CS"/>
</dbReference>